<dbReference type="GO" id="GO:0050518">
    <property type="term" value="F:2-C-methyl-D-erythritol 4-phosphate cytidylyltransferase activity"/>
    <property type="evidence" value="ECO:0007669"/>
    <property type="project" value="TreeGrafter"/>
</dbReference>
<dbReference type="GeneID" id="40306883"/>
<dbReference type="InterPro" id="IPR018294">
    <property type="entry name" value="ISPD_synthase_CS"/>
</dbReference>
<dbReference type="AlphaFoldDB" id="A0A2A9M5M8"/>
<organism evidence="5 6">
    <name type="scientific">Besnoitia besnoiti</name>
    <name type="common">Apicomplexan protozoan</name>
    <dbReference type="NCBI Taxonomy" id="94643"/>
    <lineage>
        <taxon>Eukaryota</taxon>
        <taxon>Sar</taxon>
        <taxon>Alveolata</taxon>
        <taxon>Apicomplexa</taxon>
        <taxon>Conoidasida</taxon>
        <taxon>Coccidia</taxon>
        <taxon>Eucoccidiorida</taxon>
        <taxon>Eimeriorina</taxon>
        <taxon>Sarcocystidae</taxon>
        <taxon>Besnoitia</taxon>
    </lineage>
</organism>
<dbReference type="Gene3D" id="3.90.550.10">
    <property type="entry name" value="Spore Coat Polysaccharide Biosynthesis Protein SpsA, Chain A"/>
    <property type="match status" value="2"/>
</dbReference>
<evidence type="ECO:0000256" key="2">
    <source>
        <dbReference type="ARBA" id="ARBA00022679"/>
    </source>
</evidence>
<proteinExistence type="inferred from homology"/>
<feature type="compositionally biased region" description="Low complexity" evidence="4">
    <location>
        <begin position="188"/>
        <end position="218"/>
    </location>
</feature>
<dbReference type="SUPFAM" id="SSF53448">
    <property type="entry name" value="Nucleotide-diphospho-sugar transferases"/>
    <property type="match status" value="2"/>
</dbReference>
<dbReference type="RefSeq" id="XP_029216513.1">
    <property type="nucleotide sequence ID" value="XM_029360537.1"/>
</dbReference>
<dbReference type="InterPro" id="IPR050088">
    <property type="entry name" value="IspD/TarI_cytidylyltransf_bact"/>
</dbReference>
<feature type="region of interest" description="Disordered" evidence="4">
    <location>
        <begin position="459"/>
        <end position="488"/>
    </location>
</feature>
<dbReference type="InterPro" id="IPR034683">
    <property type="entry name" value="IspD/TarI"/>
</dbReference>
<feature type="region of interest" description="Disordered" evidence="4">
    <location>
        <begin position="679"/>
        <end position="701"/>
    </location>
</feature>
<reference evidence="5 6" key="1">
    <citation type="submission" date="2017-09" db="EMBL/GenBank/DDBJ databases">
        <title>Genome sequencing of Besnoitia besnoiti strain Bb-Ger1.</title>
        <authorList>
            <person name="Schares G."/>
            <person name="Venepally P."/>
            <person name="Lorenzi H.A."/>
        </authorList>
    </citation>
    <scope>NUCLEOTIDE SEQUENCE [LARGE SCALE GENOMIC DNA]</scope>
    <source>
        <strain evidence="5 6">Bb-Ger1</strain>
    </source>
</reference>
<protein>
    <recommendedName>
        <fullName evidence="7">2-C-methyl-D-erythritol 4-phosphate cytidylyltransferase</fullName>
    </recommendedName>
</protein>
<gene>
    <name evidence="5" type="ORF">BESB_018220</name>
</gene>
<dbReference type="KEGG" id="bbes:BESB_018220"/>
<comment type="caution">
    <text evidence="5">The sequence shown here is derived from an EMBL/GenBank/DDBJ whole genome shotgun (WGS) entry which is preliminary data.</text>
</comment>
<dbReference type="EMBL" id="NWUJ01000011">
    <property type="protein sequence ID" value="PFH32504.1"/>
    <property type="molecule type" value="Genomic_DNA"/>
</dbReference>
<keyword evidence="3" id="KW-0548">Nucleotidyltransferase</keyword>
<feature type="compositionally biased region" description="Low complexity" evidence="4">
    <location>
        <begin position="119"/>
        <end position="136"/>
    </location>
</feature>
<dbReference type="VEuPathDB" id="ToxoDB:BESB_018220"/>
<keyword evidence="2" id="KW-0808">Transferase</keyword>
<dbReference type="PROSITE" id="PS01295">
    <property type="entry name" value="ISPD"/>
    <property type="match status" value="1"/>
</dbReference>
<comment type="similarity">
    <text evidence="1">Belongs to the IspD/TarI cytidylyltransferase family. IspD subfamily.</text>
</comment>
<sequence>MGSPRLRTVTLPFPRSERLASQGLIVLTRRSCPLFSSPLRAPQTSVRAWRLPAWSRRPSPFVGVLTAALCLVCADVLALTLTPLGGSRVQPALLRQRDSASRARLSSPAAPSVPPPLPSASFPRAAAPRSAGSTRPYASSRVPRVRLLDGGRGIFGGQSTQKKPCAPATESFSQSGRTRKGHLAAVLPPRASSPQGSPSSRCLSSSGSPRPSLSGRCPAFFLSAPSRRFSAEQPPERRGQSAERVRRHEGSRKPSAASVALHGILACGGVGSRFGGSIPKQFVPLFRGQTAAQISFEKIRAHLTRWIAAASGKDEQADEAAAEPLRGGEEAARHEGGARFLVVVADREWHDSVMTTAAGTHRERVDASRPAGSTSDAARTRASTTADAPDPGDISSRSSAGSSAGSTPRAETATGDSKIPVDVLFAPIGSERWESVWHGVKCLAYGLLATEVLNEGQPESAPASAATTCGAQTTADDEGTQKLTGGSPEAISRTARFRPFSKISNYVASHIRYACTQFFPRKKADTLNVRGALGRADAQGETALESARAAAQMAAFQAEEAQSLLRRLAAVGRNEDLVMIHDAARPCVREEDLEGVSADAIRSGAAVLAIPAVSTIKLAAAPRHPADDSNGFFVQRTLPRHLLWEAQTPQVIRLDLLLRGYTAFWKQWAAASSSVQQKTQSSESTCEGHLHSRTWTGPRQTMPAITDDASLLEFLWSDEGKPDGGPSSMASVPQSVGEGEDAVEVKVRKGDATNIKITLPVDYALAQCILNGRSTETLAQRE</sequence>
<feature type="region of interest" description="Disordered" evidence="4">
    <location>
        <begin position="312"/>
        <end position="333"/>
    </location>
</feature>
<feature type="region of interest" description="Disordered" evidence="4">
    <location>
        <begin position="100"/>
        <end position="255"/>
    </location>
</feature>
<evidence type="ECO:0000313" key="5">
    <source>
        <dbReference type="EMBL" id="PFH32504.1"/>
    </source>
</evidence>
<accession>A0A2A9M5M8</accession>
<dbReference type="PANTHER" id="PTHR32125">
    <property type="entry name" value="2-C-METHYL-D-ERYTHRITOL 4-PHOSPHATE CYTIDYLYLTRANSFERASE, CHLOROPLASTIC"/>
    <property type="match status" value="1"/>
</dbReference>
<evidence type="ECO:0008006" key="7">
    <source>
        <dbReference type="Google" id="ProtNLM"/>
    </source>
</evidence>
<feature type="compositionally biased region" description="Basic and acidic residues" evidence="4">
    <location>
        <begin position="234"/>
        <end position="252"/>
    </location>
</feature>
<evidence type="ECO:0000256" key="1">
    <source>
        <dbReference type="ARBA" id="ARBA00009789"/>
    </source>
</evidence>
<feature type="region of interest" description="Disordered" evidence="4">
    <location>
        <begin position="355"/>
        <end position="415"/>
    </location>
</feature>
<evidence type="ECO:0000313" key="6">
    <source>
        <dbReference type="Proteomes" id="UP000224006"/>
    </source>
</evidence>
<dbReference type="GO" id="GO:0008299">
    <property type="term" value="P:isoprenoid biosynthetic process"/>
    <property type="evidence" value="ECO:0007669"/>
    <property type="project" value="InterPro"/>
</dbReference>
<dbReference type="OrthoDB" id="414267at2759"/>
<dbReference type="InterPro" id="IPR029044">
    <property type="entry name" value="Nucleotide-diphossugar_trans"/>
</dbReference>
<evidence type="ECO:0000256" key="3">
    <source>
        <dbReference type="ARBA" id="ARBA00022695"/>
    </source>
</evidence>
<evidence type="ECO:0000256" key="4">
    <source>
        <dbReference type="SAM" id="MobiDB-lite"/>
    </source>
</evidence>
<dbReference type="PANTHER" id="PTHR32125:SF4">
    <property type="entry name" value="2-C-METHYL-D-ERYTHRITOL 4-PHOSPHATE CYTIDYLYLTRANSFERASE, CHLOROPLASTIC"/>
    <property type="match status" value="1"/>
</dbReference>
<dbReference type="Proteomes" id="UP000224006">
    <property type="component" value="Chromosome X"/>
</dbReference>
<dbReference type="Pfam" id="PF01128">
    <property type="entry name" value="IspD"/>
    <property type="match status" value="1"/>
</dbReference>
<name>A0A2A9M5M8_BESBE</name>
<feature type="compositionally biased region" description="Low complexity" evidence="4">
    <location>
        <begin position="373"/>
        <end position="406"/>
    </location>
</feature>
<feature type="compositionally biased region" description="Polar residues" evidence="4">
    <location>
        <begin position="465"/>
        <end position="474"/>
    </location>
</feature>
<dbReference type="STRING" id="94643.A0A2A9M5M8"/>
<keyword evidence="6" id="KW-1185">Reference proteome</keyword>